<evidence type="ECO:0000256" key="9">
    <source>
        <dbReference type="PIRSR" id="PIRSR613078-1"/>
    </source>
</evidence>
<dbReference type="EMBL" id="MHNB01000004">
    <property type="protein sequence ID" value="OGZ37600.1"/>
    <property type="molecule type" value="Genomic_DNA"/>
</dbReference>
<dbReference type="GO" id="GO:0004832">
    <property type="term" value="F:valine-tRNA ligase activity"/>
    <property type="evidence" value="ECO:0007669"/>
    <property type="project" value="UniProtKB-EC"/>
</dbReference>
<dbReference type="PRINTS" id="PR00986">
    <property type="entry name" value="TRNASYNTHVAL"/>
</dbReference>
<dbReference type="InterPro" id="IPR033705">
    <property type="entry name" value="Anticodon_Ia_Val"/>
</dbReference>
<dbReference type="Gene3D" id="1.10.730.10">
    <property type="entry name" value="Isoleucyl-tRNA Synthetase, Domain 1"/>
    <property type="match status" value="1"/>
</dbReference>
<protein>
    <recommendedName>
        <fullName evidence="1">valine--tRNA ligase</fullName>
        <ecNumber evidence="1">6.1.1.9</ecNumber>
    </recommendedName>
    <alternativeName>
        <fullName evidence="7">Valyl-tRNA synthetase</fullName>
    </alternativeName>
</protein>
<evidence type="ECO:0000256" key="10">
    <source>
        <dbReference type="PIRSR" id="PIRSR613078-2"/>
    </source>
</evidence>
<keyword evidence="6" id="KW-0030">Aminoacyl-tRNA synthetase</keyword>
<dbReference type="Proteomes" id="UP000177061">
    <property type="component" value="Unassembled WGS sequence"/>
</dbReference>
<dbReference type="Pfam" id="PF08264">
    <property type="entry name" value="Anticodon_1"/>
    <property type="match status" value="1"/>
</dbReference>
<dbReference type="SUPFAM" id="SSF47323">
    <property type="entry name" value="Anticodon-binding domain of a subclass of class I aminoacyl-tRNA synthetases"/>
    <property type="match status" value="1"/>
</dbReference>
<gene>
    <name evidence="14" type="ORF">A3J64_01920</name>
</gene>
<reference evidence="14 15" key="1">
    <citation type="journal article" date="2016" name="Nat. Commun.">
        <title>Thousands of microbial genomes shed light on interconnected biogeochemical processes in an aquifer system.</title>
        <authorList>
            <person name="Anantharaman K."/>
            <person name="Brown C.T."/>
            <person name="Hug L.A."/>
            <person name="Sharon I."/>
            <person name="Castelle C.J."/>
            <person name="Probst A.J."/>
            <person name="Thomas B.C."/>
            <person name="Singh A."/>
            <person name="Wilkins M.J."/>
            <person name="Karaoz U."/>
            <person name="Brodie E.L."/>
            <person name="Williams K.H."/>
            <person name="Hubbard S.S."/>
            <person name="Banfield J.F."/>
        </authorList>
    </citation>
    <scope>NUCLEOTIDE SEQUENCE [LARGE SCALE GENOMIC DNA]</scope>
</reference>
<dbReference type="SUPFAM" id="SSF53254">
    <property type="entry name" value="Phosphoglycerate mutase-like"/>
    <property type="match status" value="1"/>
</dbReference>
<evidence type="ECO:0000256" key="6">
    <source>
        <dbReference type="ARBA" id="ARBA00023146"/>
    </source>
</evidence>
<evidence type="ECO:0000256" key="5">
    <source>
        <dbReference type="ARBA" id="ARBA00022917"/>
    </source>
</evidence>
<dbReference type="Gene3D" id="3.40.50.1240">
    <property type="entry name" value="Phosphoglycerate mutase-like"/>
    <property type="match status" value="1"/>
</dbReference>
<dbReference type="GO" id="GO:0002161">
    <property type="term" value="F:aminoacyl-tRNA deacylase activity"/>
    <property type="evidence" value="ECO:0007669"/>
    <property type="project" value="InterPro"/>
</dbReference>
<dbReference type="PANTHER" id="PTHR11946">
    <property type="entry name" value="VALYL-TRNA SYNTHETASES"/>
    <property type="match status" value="1"/>
</dbReference>
<evidence type="ECO:0000313" key="14">
    <source>
        <dbReference type="EMBL" id="OGZ37600.1"/>
    </source>
</evidence>
<dbReference type="STRING" id="1801997.A3J64_01920"/>
<dbReference type="GO" id="GO:0005829">
    <property type="term" value="C:cytosol"/>
    <property type="evidence" value="ECO:0007669"/>
    <property type="project" value="TreeGrafter"/>
</dbReference>
<comment type="caution">
    <text evidence="14">The sequence shown here is derived from an EMBL/GenBank/DDBJ whole genome shotgun (WGS) entry which is preliminary data.</text>
</comment>
<organism evidence="14 15">
    <name type="scientific">Candidatus Portnoybacteria bacterium RIFCSPHIGHO2_12_FULL_38_9</name>
    <dbReference type="NCBI Taxonomy" id="1801997"/>
    <lineage>
        <taxon>Bacteria</taxon>
        <taxon>Candidatus Portnoyibacteriota</taxon>
    </lineage>
</organism>
<dbReference type="Pfam" id="PF13603">
    <property type="entry name" value="tRNA-synt_1_2"/>
    <property type="match status" value="1"/>
</dbReference>
<evidence type="ECO:0000256" key="2">
    <source>
        <dbReference type="ARBA" id="ARBA00022598"/>
    </source>
</evidence>
<dbReference type="SUPFAM" id="SSF52374">
    <property type="entry name" value="Nucleotidylyl transferase"/>
    <property type="match status" value="1"/>
</dbReference>
<feature type="binding site" evidence="10">
    <location>
        <position position="270"/>
    </location>
    <ligand>
        <name>substrate</name>
    </ligand>
</feature>
<dbReference type="CDD" id="cd07962">
    <property type="entry name" value="Anticodon_Ia_Val"/>
    <property type="match status" value="1"/>
</dbReference>
<keyword evidence="4" id="KW-0067">ATP-binding</keyword>
<feature type="binding site" evidence="10">
    <location>
        <begin position="219"/>
        <end position="226"/>
    </location>
    <ligand>
        <name>substrate</name>
    </ligand>
</feature>
<dbReference type="InterPro" id="IPR014729">
    <property type="entry name" value="Rossmann-like_a/b/a_fold"/>
</dbReference>
<keyword evidence="2" id="KW-0436">Ligase</keyword>
<comment type="catalytic activity">
    <reaction evidence="8">
        <text>tRNA(Val) + L-valine + ATP = L-valyl-tRNA(Val) + AMP + diphosphate</text>
        <dbReference type="Rhea" id="RHEA:10704"/>
        <dbReference type="Rhea" id="RHEA-COMP:9672"/>
        <dbReference type="Rhea" id="RHEA-COMP:9708"/>
        <dbReference type="ChEBI" id="CHEBI:30616"/>
        <dbReference type="ChEBI" id="CHEBI:33019"/>
        <dbReference type="ChEBI" id="CHEBI:57762"/>
        <dbReference type="ChEBI" id="CHEBI:78442"/>
        <dbReference type="ChEBI" id="CHEBI:78537"/>
        <dbReference type="ChEBI" id="CHEBI:456215"/>
        <dbReference type="EC" id="6.1.1.9"/>
    </reaction>
</comment>
<evidence type="ECO:0000256" key="1">
    <source>
        <dbReference type="ARBA" id="ARBA00013169"/>
    </source>
</evidence>
<dbReference type="PANTHER" id="PTHR11946:SF93">
    <property type="entry name" value="VALINE--TRNA LIGASE, CHLOROPLASTIC_MITOCHONDRIAL 2"/>
    <property type="match status" value="1"/>
</dbReference>
<keyword evidence="5" id="KW-0648">Protein biosynthesis</keyword>
<dbReference type="InterPro" id="IPR025709">
    <property type="entry name" value="Leu_tRNA-synth_edit"/>
</dbReference>
<evidence type="ECO:0000259" key="12">
    <source>
        <dbReference type="Pfam" id="PF08264"/>
    </source>
</evidence>
<accession>A0A1G2FIX3</accession>
<name>A0A1G2FIX3_9BACT</name>
<evidence type="ECO:0000259" key="11">
    <source>
        <dbReference type="Pfam" id="PF00133"/>
    </source>
</evidence>
<dbReference type="InterPro" id="IPR009008">
    <property type="entry name" value="Val/Leu/Ile-tRNA-synth_edit"/>
</dbReference>
<feature type="domain" description="Leucyl-tRNA synthetase editing" evidence="13">
    <location>
        <begin position="23"/>
        <end position="86"/>
    </location>
</feature>
<dbReference type="EC" id="6.1.1.9" evidence="1"/>
<dbReference type="GO" id="GO:0006438">
    <property type="term" value="P:valyl-tRNA aminoacylation"/>
    <property type="evidence" value="ECO:0007669"/>
    <property type="project" value="InterPro"/>
</dbReference>
<evidence type="ECO:0000259" key="13">
    <source>
        <dbReference type="Pfam" id="PF13603"/>
    </source>
</evidence>
<dbReference type="GO" id="GO:0005524">
    <property type="term" value="F:ATP binding"/>
    <property type="evidence" value="ECO:0007669"/>
    <property type="project" value="UniProtKB-KW"/>
</dbReference>
<dbReference type="Gene3D" id="3.90.740.10">
    <property type="entry name" value="Valyl/Leucyl/Isoleucyl-tRNA synthetase, editing domain"/>
    <property type="match status" value="1"/>
</dbReference>
<feature type="domain" description="Aminoacyl-tRNA synthetase class Ia" evidence="11">
    <location>
        <begin position="385"/>
        <end position="523"/>
    </location>
</feature>
<evidence type="ECO:0000256" key="7">
    <source>
        <dbReference type="ARBA" id="ARBA00029936"/>
    </source>
</evidence>
<dbReference type="AlphaFoldDB" id="A0A1G2FIX3"/>
<proteinExistence type="predicted"/>
<evidence type="ECO:0000256" key="8">
    <source>
        <dbReference type="ARBA" id="ARBA00047552"/>
    </source>
</evidence>
<dbReference type="InterPro" id="IPR009080">
    <property type="entry name" value="tRNAsynth_Ia_anticodon-bd"/>
</dbReference>
<dbReference type="InterPro" id="IPR002300">
    <property type="entry name" value="aa-tRNA-synth_Ia"/>
</dbReference>
<dbReference type="SUPFAM" id="SSF50677">
    <property type="entry name" value="ValRS/IleRS/LeuRS editing domain"/>
    <property type="match status" value="1"/>
</dbReference>
<evidence type="ECO:0000256" key="4">
    <source>
        <dbReference type="ARBA" id="ARBA00022840"/>
    </source>
</evidence>
<dbReference type="Gene3D" id="3.40.50.620">
    <property type="entry name" value="HUPs"/>
    <property type="match status" value="1"/>
</dbReference>
<dbReference type="SMART" id="SM00855">
    <property type="entry name" value="PGAM"/>
    <property type="match status" value="1"/>
</dbReference>
<dbReference type="InterPro" id="IPR013155">
    <property type="entry name" value="M/V/L/I-tRNA-synth_anticd-bd"/>
</dbReference>
<feature type="active site" description="Proton donor/acceptor" evidence="9">
    <location>
        <position position="294"/>
    </location>
</feature>
<sequence length="694" mass="80801">MLGDTAIAVNPKDKRYQALLKNKIKLRLPLTKRIIPLIADEAIDPSFGTGAVKVTPAHDPTDFEIGERHNLEIIKVIDEKGEMTKEAGESYSGLKVLEARQKVIEDLKKLNLIEKEEDYSHSAPICYKCQKNIEPLISDQWFIKIKPLAKKAMAAVKRGEVKFVSKHFEKIFFHWLKNIKDWNISRQIVWGIPIPVWYCLYCNEVKINPTIQNNWFFVRHGETNWNKEKIIQGQSSKETLNQIGREQAKKAGQYLASKKVDLIISSDSPRAKETAKIIKKETGAELVFDKSLRERNYGILEERLSQELNEEERENLRRNMDYAPEGVESHRELEKRMRSFLQEHKKSHQHKNIVIVSHAGSLRTIFRILQNDPLGETRDIKNTEVVEFSLSQKCKKCGSSFFEQETDTFDTWFSSGQWPFAALLTQSGSKDFETFYPTSVMETGWDILFFWVARMIMLGIYAIGQAPFKYVYLHGLVRDKDRQKMSKSKGNVIDPLGVVNLYGADALRMALVFGASAQRDIIMSEDKIAAQQKFVTKIWNAGRFILGNLDKNFNPLKIRWQNLKLTKNDKWILKELKNTVKKTTKDIEQFRFHRAAEEIYHFFWHKFCDKTLEDVKKRLYTENNLEADLGAKLPKRELRSQIKNRQTAQWVLYKVLVDSLKLLHPFMPFITETIYQKLPHKPKKALIIEEWPCT</sequence>
<evidence type="ECO:0000313" key="15">
    <source>
        <dbReference type="Proteomes" id="UP000177061"/>
    </source>
</evidence>
<feature type="domain" description="Methionyl/Valyl/Leucyl/Isoleucyl-tRNA synthetase anticodon-binding" evidence="12">
    <location>
        <begin position="569"/>
        <end position="692"/>
    </location>
</feature>
<dbReference type="InterPro" id="IPR029033">
    <property type="entry name" value="His_PPase_superfam"/>
</dbReference>
<keyword evidence="3" id="KW-0547">Nucleotide-binding</keyword>
<feature type="active site" description="Tele-phosphohistidine intermediate" evidence="9">
    <location>
        <position position="220"/>
    </location>
</feature>
<dbReference type="CDD" id="cd07067">
    <property type="entry name" value="HP_PGM_like"/>
    <property type="match status" value="1"/>
</dbReference>
<feature type="binding site" evidence="10">
    <location>
        <begin position="294"/>
        <end position="297"/>
    </location>
    <ligand>
        <name>substrate</name>
    </ligand>
</feature>
<feature type="domain" description="Aminoacyl-tRNA synthetase class Ia" evidence="11">
    <location>
        <begin position="88"/>
        <end position="243"/>
    </location>
</feature>
<feature type="binding site" evidence="10">
    <location>
        <begin position="317"/>
        <end position="318"/>
    </location>
    <ligand>
        <name>substrate</name>
    </ligand>
</feature>
<dbReference type="InterPro" id="IPR002303">
    <property type="entry name" value="Valyl-tRNA_ligase"/>
</dbReference>
<evidence type="ECO:0000256" key="3">
    <source>
        <dbReference type="ARBA" id="ARBA00022741"/>
    </source>
</evidence>
<dbReference type="InterPro" id="IPR013078">
    <property type="entry name" value="His_Pase_superF_clade-1"/>
</dbReference>
<dbReference type="Pfam" id="PF00133">
    <property type="entry name" value="tRNA-synt_1"/>
    <property type="match status" value="2"/>
</dbReference>